<protein>
    <submittedName>
        <fullName evidence="1">Uncharacterized protein</fullName>
    </submittedName>
</protein>
<dbReference type="AlphaFoldDB" id="A0A0F9LJ37"/>
<organism evidence="1">
    <name type="scientific">marine sediment metagenome</name>
    <dbReference type="NCBI Taxonomy" id="412755"/>
    <lineage>
        <taxon>unclassified sequences</taxon>
        <taxon>metagenomes</taxon>
        <taxon>ecological metagenomes</taxon>
    </lineage>
</organism>
<evidence type="ECO:0000313" key="1">
    <source>
        <dbReference type="EMBL" id="KKM94994.1"/>
    </source>
</evidence>
<gene>
    <name evidence="1" type="ORF">LCGC14_1192570</name>
</gene>
<sequence>MEFKELALQVRASKKLPEISDIHTTLCFDPGHTTGWA</sequence>
<comment type="caution">
    <text evidence="1">The sequence shown here is derived from an EMBL/GenBank/DDBJ whole genome shotgun (WGS) entry which is preliminary data.</text>
</comment>
<feature type="non-terminal residue" evidence="1">
    <location>
        <position position="37"/>
    </location>
</feature>
<reference evidence="1" key="1">
    <citation type="journal article" date="2015" name="Nature">
        <title>Complex archaea that bridge the gap between prokaryotes and eukaryotes.</title>
        <authorList>
            <person name="Spang A."/>
            <person name="Saw J.H."/>
            <person name="Jorgensen S.L."/>
            <person name="Zaremba-Niedzwiedzka K."/>
            <person name="Martijn J."/>
            <person name="Lind A.E."/>
            <person name="van Eijk R."/>
            <person name="Schleper C."/>
            <person name="Guy L."/>
            <person name="Ettema T.J."/>
        </authorList>
    </citation>
    <scope>NUCLEOTIDE SEQUENCE</scope>
</reference>
<dbReference type="EMBL" id="LAZR01006065">
    <property type="protein sequence ID" value="KKM94994.1"/>
    <property type="molecule type" value="Genomic_DNA"/>
</dbReference>
<name>A0A0F9LJ37_9ZZZZ</name>
<accession>A0A0F9LJ37</accession>
<proteinExistence type="predicted"/>